<accession>A0ABD3AWS2</accession>
<evidence type="ECO:0000256" key="4">
    <source>
        <dbReference type="ARBA" id="ARBA00022723"/>
    </source>
</evidence>
<dbReference type="PROSITE" id="PS51746">
    <property type="entry name" value="PPM_2"/>
    <property type="match status" value="1"/>
</dbReference>
<dbReference type="Gene3D" id="3.60.40.10">
    <property type="entry name" value="PPM-type phosphatase domain"/>
    <property type="match status" value="1"/>
</dbReference>
<dbReference type="PROSITE" id="PS01032">
    <property type="entry name" value="PPM_1"/>
    <property type="match status" value="1"/>
</dbReference>
<dbReference type="SUPFAM" id="SSF81606">
    <property type="entry name" value="PP2C-like"/>
    <property type="match status" value="1"/>
</dbReference>
<dbReference type="EC" id="3.1.3.16" evidence="3"/>
<feature type="domain" description="PPM-type phosphatase" evidence="10">
    <location>
        <begin position="222"/>
        <end position="532"/>
    </location>
</feature>
<name>A0ABD3AWS2_9GENT</name>
<dbReference type="InterPro" id="IPR000222">
    <property type="entry name" value="PP2C_BS"/>
</dbReference>
<evidence type="ECO:0000256" key="7">
    <source>
        <dbReference type="ARBA" id="ARBA00022912"/>
    </source>
</evidence>
<gene>
    <name evidence="11" type="ORF">ACH5RR_004034</name>
</gene>
<dbReference type="EMBL" id="JBJUIK010000002">
    <property type="protein sequence ID" value="KAL3535573.1"/>
    <property type="molecule type" value="Genomic_DNA"/>
</dbReference>
<evidence type="ECO:0000256" key="3">
    <source>
        <dbReference type="ARBA" id="ARBA00013081"/>
    </source>
</evidence>
<sequence length="542" mass="59172">MPYNLGNMIYDESVLTTHVDLTGLELIANTTSLLSEPSITKFPLVSFAPESRSYSNYRAPQNGVSILTPQNDKVKKCEANPLPGVTDNGRCFAVGDAKCQDTRIDDLMSFSGSQLMDASSQLVTNETSSTCSEQCTALDAQSGTSQIAVDRRTCSHQSINKSYSWDPATASEIVEDIVLGIANNGVASVKYSTGPIPSSILEVSEKMKIDRLNVLGLDNISLWGFSSVRGRRPEMEDTVVALPRFLKVPRKMLMDGPTSSALNQNLSADLFGVYDGHGGSQVANYCRARLHSALAEEMNVEKQDLHSGNASYSWKERWERALFNCFHKVDNELGGIGIAGTYDPNLAPIAPEAVGSTAVVGIVCPLLIIVANCGDSRAVLCRGKVAMPLSVDHKPNREDEYERIEAAGGKVIDWGGYRVSGVLGMSRSIGDRHLRPYVIPDPEMMFVPRAKEDECLILATDGLWDVMTNEEVCDVARRRILLWHKKNGPILPKERGDGSDPDPAAQDAADYLSRLALQRGSKDNISVIVVDLKAVRKFKKKT</sequence>
<dbReference type="GO" id="GO:0004722">
    <property type="term" value="F:protein serine/threonine phosphatase activity"/>
    <property type="evidence" value="ECO:0007669"/>
    <property type="project" value="UniProtKB-EC"/>
</dbReference>
<keyword evidence="12" id="KW-1185">Reference proteome</keyword>
<dbReference type="AlphaFoldDB" id="A0ABD3AWS2"/>
<evidence type="ECO:0000256" key="6">
    <source>
        <dbReference type="ARBA" id="ARBA00022842"/>
    </source>
</evidence>
<dbReference type="GO" id="GO:0046872">
    <property type="term" value="F:metal ion binding"/>
    <property type="evidence" value="ECO:0007669"/>
    <property type="project" value="UniProtKB-KW"/>
</dbReference>
<dbReference type="InterPro" id="IPR001932">
    <property type="entry name" value="PPM-type_phosphatase-like_dom"/>
</dbReference>
<keyword evidence="7 9" id="KW-0904">Protein phosphatase</keyword>
<evidence type="ECO:0000313" key="12">
    <source>
        <dbReference type="Proteomes" id="UP001630127"/>
    </source>
</evidence>
<evidence type="ECO:0000256" key="9">
    <source>
        <dbReference type="RuleBase" id="RU003465"/>
    </source>
</evidence>
<evidence type="ECO:0000259" key="10">
    <source>
        <dbReference type="PROSITE" id="PS51746"/>
    </source>
</evidence>
<evidence type="ECO:0000313" key="11">
    <source>
        <dbReference type="EMBL" id="KAL3535573.1"/>
    </source>
</evidence>
<evidence type="ECO:0000256" key="5">
    <source>
        <dbReference type="ARBA" id="ARBA00022801"/>
    </source>
</evidence>
<organism evidence="11 12">
    <name type="scientific">Cinchona calisaya</name>
    <dbReference type="NCBI Taxonomy" id="153742"/>
    <lineage>
        <taxon>Eukaryota</taxon>
        <taxon>Viridiplantae</taxon>
        <taxon>Streptophyta</taxon>
        <taxon>Embryophyta</taxon>
        <taxon>Tracheophyta</taxon>
        <taxon>Spermatophyta</taxon>
        <taxon>Magnoliopsida</taxon>
        <taxon>eudicotyledons</taxon>
        <taxon>Gunneridae</taxon>
        <taxon>Pentapetalae</taxon>
        <taxon>asterids</taxon>
        <taxon>lamiids</taxon>
        <taxon>Gentianales</taxon>
        <taxon>Rubiaceae</taxon>
        <taxon>Cinchonoideae</taxon>
        <taxon>Cinchoneae</taxon>
        <taxon>Cinchona</taxon>
    </lineage>
</organism>
<dbReference type="InterPro" id="IPR015655">
    <property type="entry name" value="PP2C"/>
</dbReference>
<evidence type="ECO:0000256" key="2">
    <source>
        <dbReference type="ARBA" id="ARBA00001946"/>
    </source>
</evidence>
<keyword evidence="8" id="KW-0464">Manganese</keyword>
<dbReference type="CDD" id="cd00143">
    <property type="entry name" value="PP2Cc"/>
    <property type="match status" value="1"/>
</dbReference>
<dbReference type="FunFam" id="3.60.40.10:FF:000041">
    <property type="entry name" value="Protein phosphatase 2C 51"/>
    <property type="match status" value="1"/>
</dbReference>
<keyword evidence="6" id="KW-0460">Magnesium</keyword>
<keyword evidence="4" id="KW-0479">Metal-binding</keyword>
<dbReference type="SMART" id="SM00332">
    <property type="entry name" value="PP2Cc"/>
    <property type="match status" value="1"/>
</dbReference>
<comment type="caution">
    <text evidence="11">The sequence shown here is derived from an EMBL/GenBank/DDBJ whole genome shotgun (WGS) entry which is preliminary data.</text>
</comment>
<comment type="similarity">
    <text evidence="9">Belongs to the PP2C family.</text>
</comment>
<dbReference type="InterPro" id="IPR036457">
    <property type="entry name" value="PPM-type-like_dom_sf"/>
</dbReference>
<reference evidence="11 12" key="1">
    <citation type="submission" date="2024-11" db="EMBL/GenBank/DDBJ databases">
        <title>A near-complete genome assembly of Cinchona calisaya.</title>
        <authorList>
            <person name="Lian D.C."/>
            <person name="Zhao X.W."/>
            <person name="Wei L."/>
        </authorList>
    </citation>
    <scope>NUCLEOTIDE SEQUENCE [LARGE SCALE GENOMIC DNA]</scope>
    <source>
        <tissue evidence="11">Nenye</tissue>
    </source>
</reference>
<dbReference type="PANTHER" id="PTHR47992">
    <property type="entry name" value="PROTEIN PHOSPHATASE"/>
    <property type="match status" value="1"/>
</dbReference>
<comment type="cofactor">
    <cofactor evidence="2">
        <name>Mg(2+)</name>
        <dbReference type="ChEBI" id="CHEBI:18420"/>
    </cofactor>
</comment>
<keyword evidence="5 9" id="KW-0378">Hydrolase</keyword>
<evidence type="ECO:0000256" key="1">
    <source>
        <dbReference type="ARBA" id="ARBA00001936"/>
    </source>
</evidence>
<dbReference type="Proteomes" id="UP001630127">
    <property type="component" value="Unassembled WGS sequence"/>
</dbReference>
<dbReference type="Pfam" id="PF00481">
    <property type="entry name" value="PP2C"/>
    <property type="match status" value="1"/>
</dbReference>
<evidence type="ECO:0000256" key="8">
    <source>
        <dbReference type="ARBA" id="ARBA00023211"/>
    </source>
</evidence>
<comment type="cofactor">
    <cofactor evidence="1">
        <name>Mn(2+)</name>
        <dbReference type="ChEBI" id="CHEBI:29035"/>
    </cofactor>
</comment>
<proteinExistence type="inferred from homology"/>
<protein>
    <recommendedName>
        <fullName evidence="3">protein-serine/threonine phosphatase</fullName>
        <ecNumber evidence="3">3.1.3.16</ecNumber>
    </recommendedName>
</protein>